<organism evidence="2 3">
    <name type="scientific">Catenulispora subtropica</name>
    <dbReference type="NCBI Taxonomy" id="450798"/>
    <lineage>
        <taxon>Bacteria</taxon>
        <taxon>Bacillati</taxon>
        <taxon>Actinomycetota</taxon>
        <taxon>Actinomycetes</taxon>
        <taxon>Catenulisporales</taxon>
        <taxon>Catenulisporaceae</taxon>
        <taxon>Catenulispora</taxon>
    </lineage>
</organism>
<proteinExistence type="predicted"/>
<protein>
    <recommendedName>
        <fullName evidence="1">Trypsin-co-occurring domain-containing protein</fullName>
    </recommendedName>
</protein>
<dbReference type="Pfam" id="PF19493">
    <property type="entry name" value="Trypco1"/>
    <property type="match status" value="1"/>
</dbReference>
<accession>A0ABN2QQT4</accession>
<evidence type="ECO:0000313" key="2">
    <source>
        <dbReference type="EMBL" id="GAA1956738.1"/>
    </source>
</evidence>
<evidence type="ECO:0000259" key="1">
    <source>
        <dbReference type="Pfam" id="PF19493"/>
    </source>
</evidence>
<comment type="caution">
    <text evidence="2">The sequence shown here is derived from an EMBL/GenBank/DDBJ whole genome shotgun (WGS) entry which is preliminary data.</text>
</comment>
<dbReference type="EMBL" id="BAAAQM010000004">
    <property type="protein sequence ID" value="GAA1956738.1"/>
    <property type="molecule type" value="Genomic_DNA"/>
</dbReference>
<name>A0ABN2QQT4_9ACTN</name>
<evidence type="ECO:0000313" key="3">
    <source>
        <dbReference type="Proteomes" id="UP001499854"/>
    </source>
</evidence>
<sequence length="116" mass="11880">MGESMDVIQIPVDGGGRLFVEAVAAEADTGELTLAARSGLASVNGARESLETALDQIKPAIEAIGARLRALEPDSVTVEFGLMLSAEAGLIVAKGTSEVHFTVSVNWSGGAEPEGK</sequence>
<feature type="domain" description="Trypsin-co-occurring" evidence="1">
    <location>
        <begin position="10"/>
        <end position="108"/>
    </location>
</feature>
<gene>
    <name evidence="2" type="ORF">GCM10009838_10840</name>
</gene>
<dbReference type="NCBIfam" id="NF041216">
    <property type="entry name" value="CU044_2847_fam"/>
    <property type="match status" value="1"/>
</dbReference>
<dbReference type="Proteomes" id="UP001499854">
    <property type="component" value="Unassembled WGS sequence"/>
</dbReference>
<reference evidence="2 3" key="1">
    <citation type="journal article" date="2019" name="Int. J. Syst. Evol. Microbiol.">
        <title>The Global Catalogue of Microorganisms (GCM) 10K type strain sequencing project: providing services to taxonomists for standard genome sequencing and annotation.</title>
        <authorList>
            <consortium name="The Broad Institute Genomics Platform"/>
            <consortium name="The Broad Institute Genome Sequencing Center for Infectious Disease"/>
            <person name="Wu L."/>
            <person name="Ma J."/>
        </authorList>
    </citation>
    <scope>NUCLEOTIDE SEQUENCE [LARGE SCALE GENOMIC DNA]</scope>
    <source>
        <strain evidence="2 3">JCM 16013</strain>
    </source>
</reference>
<keyword evidence="3" id="KW-1185">Reference proteome</keyword>
<dbReference type="InterPro" id="IPR045794">
    <property type="entry name" value="Trypco1"/>
</dbReference>